<feature type="transmembrane region" description="Helical" evidence="6">
    <location>
        <begin position="352"/>
        <end position="374"/>
    </location>
</feature>
<feature type="transmembrane region" description="Helical" evidence="6">
    <location>
        <begin position="199"/>
        <end position="219"/>
    </location>
</feature>
<evidence type="ECO:0000256" key="4">
    <source>
        <dbReference type="ARBA" id="ARBA00023136"/>
    </source>
</evidence>
<dbReference type="Proteomes" id="UP000593567">
    <property type="component" value="Unassembled WGS sequence"/>
</dbReference>
<dbReference type="Pfam" id="PF21892">
    <property type="entry name" value="TMEM145_N"/>
    <property type="match status" value="1"/>
</dbReference>
<feature type="domain" description="GPR180/TMEM145 transmembrane" evidence="8">
    <location>
        <begin position="305"/>
        <end position="402"/>
    </location>
</feature>
<protein>
    <submittedName>
        <fullName evidence="10">TMEM145</fullName>
    </submittedName>
</protein>
<evidence type="ECO:0000256" key="7">
    <source>
        <dbReference type="SAM" id="SignalP"/>
    </source>
</evidence>
<name>A0A7J7IXU1_BUGNE</name>
<sequence>MSTLLWTIIFGLHCIGFSHAKIAEGYVKSPKDWYFLTRFCFLGSADSSKGHVGRLSWTISFSKESYYFNKSTQFPYKLLLYPDDDWDNVYPGSGESCEEKADVLIGTGNSHSLSPDYKFSGCQEVSTGGGIQTGVTYNCSAGKTFGTPKEKWWYIVIANCGSPEGVDVAYELLLTNAPEGKVFFEHYSADEFFILQTDIGFLVAYFVMITLSAYVTYALNKIQMFHVTYKIYLASILIQLLSLMVLVGYWSNYGLTGIPKDSWKYFGRFLEFFGTVLFVMLLILMAKGYTITRGRIRKIGVIKIISFDPAEVLYIYDSVPGYILVAIRLFAWLWFCYGIFFTMKNYEEKRAFYIPFFVIYSIWFWAAPIMVFIALDGIPKWTREKVVNGVNLLVISLGHLVFLIMTWPSQANENFPYHVKTTQITDASLGDADRSIVYDPNHQPVIANGRPNSESIFTTDTNGTNGRVNMDRFPHETGDYIQERAIAMSKIGEK</sequence>
<gene>
    <name evidence="10" type="ORF">EB796_023041</name>
</gene>
<dbReference type="GO" id="GO:0007186">
    <property type="term" value="P:G protein-coupled receptor signaling pathway"/>
    <property type="evidence" value="ECO:0007669"/>
    <property type="project" value="InterPro"/>
</dbReference>
<reference evidence="10" key="1">
    <citation type="submission" date="2020-06" db="EMBL/GenBank/DDBJ databases">
        <title>Draft genome of Bugula neritina, a colonial animal packing powerful symbionts and potential medicines.</title>
        <authorList>
            <person name="Rayko M."/>
        </authorList>
    </citation>
    <scope>NUCLEOTIDE SEQUENCE [LARGE SCALE GENOMIC DNA]</scope>
    <source>
        <strain evidence="10">Kwan_BN1</strain>
    </source>
</reference>
<dbReference type="InterPro" id="IPR047831">
    <property type="entry name" value="GPR180/TMEM145"/>
</dbReference>
<dbReference type="PANTHER" id="PTHR23252">
    <property type="entry name" value="INTIMAL THICKNESS RECEPTOR-RELATED"/>
    <property type="match status" value="1"/>
</dbReference>
<dbReference type="InterPro" id="IPR053880">
    <property type="entry name" value="GPR180-like_N"/>
</dbReference>
<dbReference type="GO" id="GO:0016020">
    <property type="term" value="C:membrane"/>
    <property type="evidence" value="ECO:0007669"/>
    <property type="project" value="UniProtKB-SubCell"/>
</dbReference>
<keyword evidence="3 6" id="KW-1133">Transmembrane helix</keyword>
<dbReference type="Pfam" id="PF10192">
    <property type="entry name" value="GPR180-TMEM145_TM"/>
    <property type="match status" value="1"/>
</dbReference>
<evidence type="ECO:0000256" key="3">
    <source>
        <dbReference type="ARBA" id="ARBA00022989"/>
    </source>
</evidence>
<comment type="caution">
    <text evidence="10">The sequence shown here is derived from an EMBL/GenBank/DDBJ whole genome shotgun (WGS) entry which is preliminary data.</text>
</comment>
<dbReference type="AlphaFoldDB" id="A0A7J7IXU1"/>
<feature type="transmembrane region" description="Helical" evidence="6">
    <location>
        <begin position="265"/>
        <end position="286"/>
    </location>
</feature>
<evidence type="ECO:0000256" key="2">
    <source>
        <dbReference type="ARBA" id="ARBA00022692"/>
    </source>
</evidence>
<evidence type="ECO:0000259" key="9">
    <source>
        <dbReference type="Pfam" id="PF21892"/>
    </source>
</evidence>
<evidence type="ECO:0000256" key="1">
    <source>
        <dbReference type="ARBA" id="ARBA00004141"/>
    </source>
</evidence>
<feature type="chain" id="PRO_5029841635" evidence="7">
    <location>
        <begin position="21"/>
        <end position="494"/>
    </location>
</feature>
<evidence type="ECO:0000256" key="6">
    <source>
        <dbReference type="SAM" id="Phobius"/>
    </source>
</evidence>
<feature type="transmembrane region" description="Helical" evidence="6">
    <location>
        <begin position="322"/>
        <end position="340"/>
    </location>
</feature>
<keyword evidence="4 6" id="KW-0472">Membrane</keyword>
<keyword evidence="5" id="KW-0325">Glycoprotein</keyword>
<feature type="transmembrane region" description="Helical" evidence="6">
    <location>
        <begin position="386"/>
        <end position="407"/>
    </location>
</feature>
<comment type="subcellular location">
    <subcellularLocation>
        <location evidence="1">Membrane</location>
        <topology evidence="1">Multi-pass membrane protein</topology>
    </subcellularLocation>
</comment>
<keyword evidence="11" id="KW-1185">Reference proteome</keyword>
<dbReference type="EMBL" id="VXIV02003287">
    <property type="protein sequence ID" value="KAF6018645.1"/>
    <property type="molecule type" value="Genomic_DNA"/>
</dbReference>
<dbReference type="PANTHER" id="PTHR23252:SF24">
    <property type="entry name" value="TRANSMEMBRANE PROTEIN 145"/>
    <property type="match status" value="1"/>
</dbReference>
<accession>A0A7J7IXU1</accession>
<feature type="transmembrane region" description="Helical" evidence="6">
    <location>
        <begin position="231"/>
        <end position="250"/>
    </location>
</feature>
<keyword evidence="2 6" id="KW-0812">Transmembrane</keyword>
<dbReference type="InterPro" id="IPR019336">
    <property type="entry name" value="GPR180/TMEM145_TM"/>
</dbReference>
<evidence type="ECO:0000256" key="5">
    <source>
        <dbReference type="ARBA" id="ARBA00023180"/>
    </source>
</evidence>
<proteinExistence type="predicted"/>
<evidence type="ECO:0000313" key="10">
    <source>
        <dbReference type="EMBL" id="KAF6018645.1"/>
    </source>
</evidence>
<feature type="signal peptide" evidence="7">
    <location>
        <begin position="1"/>
        <end position="20"/>
    </location>
</feature>
<dbReference type="OrthoDB" id="205745at2759"/>
<evidence type="ECO:0000313" key="11">
    <source>
        <dbReference type="Proteomes" id="UP000593567"/>
    </source>
</evidence>
<keyword evidence="7" id="KW-0732">Signal</keyword>
<organism evidence="10 11">
    <name type="scientific">Bugula neritina</name>
    <name type="common">Brown bryozoan</name>
    <name type="synonym">Sertularia neritina</name>
    <dbReference type="NCBI Taxonomy" id="10212"/>
    <lineage>
        <taxon>Eukaryota</taxon>
        <taxon>Metazoa</taxon>
        <taxon>Spiralia</taxon>
        <taxon>Lophotrochozoa</taxon>
        <taxon>Bryozoa</taxon>
        <taxon>Gymnolaemata</taxon>
        <taxon>Cheilostomatida</taxon>
        <taxon>Flustrina</taxon>
        <taxon>Buguloidea</taxon>
        <taxon>Bugulidae</taxon>
        <taxon>Bugula</taxon>
    </lineage>
</organism>
<evidence type="ECO:0000259" key="8">
    <source>
        <dbReference type="Pfam" id="PF10192"/>
    </source>
</evidence>
<dbReference type="GO" id="GO:0019236">
    <property type="term" value="P:response to pheromone"/>
    <property type="evidence" value="ECO:0007669"/>
    <property type="project" value="InterPro"/>
</dbReference>
<feature type="domain" description="GPR180-like N-terminal" evidence="9">
    <location>
        <begin position="24"/>
        <end position="170"/>
    </location>
</feature>